<dbReference type="InterPro" id="IPR051455">
    <property type="entry name" value="Bact_solute-bind_prot3"/>
</dbReference>
<sequence length="292" mass="30584">MRLRKTKAVIAACGLTLAMAACGNAGSGDKGKEVAGKDVKCSDFTGRAAEICKAGKITIGVKFDQPGLGFKSATSDTPTGFDVEVAKILASDLGIDSKDIKWEETISDNREPFLQQGKVDLVLASYSITPDRRKVVGQAGPYMVTGQQLLVPADSKVKDISDLKGKEVCSVTGSTSIDKINEKGAKGVGFESYSECVQKVLDGTVSAMSTDGTILAGFAAQNEGQLKVVGDPFSEERIGVGYSKKATGMCDFINKSLTAAFDDGTWAKAFEKTLGPSGVDTPTPPTLDPCQS</sequence>
<dbReference type="PANTHER" id="PTHR30085:SF6">
    <property type="entry name" value="ABC TRANSPORTER GLUTAMINE-BINDING PROTEIN GLNH"/>
    <property type="match status" value="1"/>
</dbReference>
<evidence type="ECO:0000313" key="7">
    <source>
        <dbReference type="EMBL" id="GGO84021.1"/>
    </source>
</evidence>
<dbReference type="SMART" id="SM00062">
    <property type="entry name" value="PBPb"/>
    <property type="match status" value="1"/>
</dbReference>
<dbReference type="InterPro" id="IPR018313">
    <property type="entry name" value="SBP_3_CS"/>
</dbReference>
<accession>A0ABQ2N701</accession>
<dbReference type="CDD" id="cd13690">
    <property type="entry name" value="PBP2_GluB"/>
    <property type="match status" value="1"/>
</dbReference>
<comment type="similarity">
    <text evidence="1 4">Belongs to the bacterial solute-binding protein 3 family.</text>
</comment>
<evidence type="ECO:0000256" key="1">
    <source>
        <dbReference type="ARBA" id="ARBA00010333"/>
    </source>
</evidence>
<feature type="signal peptide" evidence="5">
    <location>
        <begin position="1"/>
        <end position="20"/>
    </location>
</feature>
<dbReference type="PROSITE" id="PS01039">
    <property type="entry name" value="SBP_BACTERIAL_3"/>
    <property type="match status" value="1"/>
</dbReference>
<dbReference type="Proteomes" id="UP000655410">
    <property type="component" value="Unassembled WGS sequence"/>
</dbReference>
<dbReference type="InterPro" id="IPR001638">
    <property type="entry name" value="Solute-binding_3/MltF_N"/>
</dbReference>
<feature type="chain" id="PRO_5045554491" evidence="5">
    <location>
        <begin position="21"/>
        <end position="292"/>
    </location>
</feature>
<dbReference type="SUPFAM" id="SSF53850">
    <property type="entry name" value="Periplasmic binding protein-like II"/>
    <property type="match status" value="1"/>
</dbReference>
<evidence type="ECO:0000256" key="5">
    <source>
        <dbReference type="SAM" id="SignalP"/>
    </source>
</evidence>
<gene>
    <name evidence="7" type="ORF">GCM10011584_00590</name>
</gene>
<evidence type="ECO:0000259" key="6">
    <source>
        <dbReference type="SMART" id="SM00062"/>
    </source>
</evidence>
<name>A0ABQ2N701_9ACTN</name>
<comment type="caution">
    <text evidence="7">The sequence shown here is derived from an EMBL/GenBank/DDBJ whole genome shotgun (WGS) entry which is preliminary data.</text>
</comment>
<evidence type="ECO:0000313" key="8">
    <source>
        <dbReference type="Proteomes" id="UP000655410"/>
    </source>
</evidence>
<keyword evidence="8" id="KW-1185">Reference proteome</keyword>
<evidence type="ECO:0000256" key="2">
    <source>
        <dbReference type="ARBA" id="ARBA00022448"/>
    </source>
</evidence>
<dbReference type="RefSeq" id="WP_188781793.1">
    <property type="nucleotide sequence ID" value="NZ_BMNI01000001.1"/>
</dbReference>
<evidence type="ECO:0000256" key="4">
    <source>
        <dbReference type="RuleBase" id="RU003744"/>
    </source>
</evidence>
<dbReference type="EMBL" id="BMNI01000001">
    <property type="protein sequence ID" value="GGO84021.1"/>
    <property type="molecule type" value="Genomic_DNA"/>
</dbReference>
<reference evidence="8" key="1">
    <citation type="journal article" date="2019" name="Int. J. Syst. Evol. Microbiol.">
        <title>The Global Catalogue of Microorganisms (GCM) 10K type strain sequencing project: providing services to taxonomists for standard genome sequencing and annotation.</title>
        <authorList>
            <consortium name="The Broad Institute Genomics Platform"/>
            <consortium name="The Broad Institute Genome Sequencing Center for Infectious Disease"/>
            <person name="Wu L."/>
            <person name="Ma J."/>
        </authorList>
    </citation>
    <scope>NUCLEOTIDE SEQUENCE [LARGE SCALE GENOMIC DNA]</scope>
    <source>
        <strain evidence="8">CGMCC 4.7371</strain>
    </source>
</reference>
<dbReference type="PROSITE" id="PS51257">
    <property type="entry name" value="PROKAR_LIPOPROTEIN"/>
    <property type="match status" value="1"/>
</dbReference>
<organism evidence="7 8">
    <name type="scientific">Nocardioides phosphati</name>
    <dbReference type="NCBI Taxonomy" id="1867775"/>
    <lineage>
        <taxon>Bacteria</taxon>
        <taxon>Bacillati</taxon>
        <taxon>Actinomycetota</taxon>
        <taxon>Actinomycetes</taxon>
        <taxon>Propionibacteriales</taxon>
        <taxon>Nocardioidaceae</taxon>
        <taxon>Nocardioides</taxon>
    </lineage>
</organism>
<evidence type="ECO:0000256" key="3">
    <source>
        <dbReference type="ARBA" id="ARBA00022729"/>
    </source>
</evidence>
<proteinExistence type="inferred from homology"/>
<feature type="domain" description="Solute-binding protein family 3/N-terminal" evidence="6">
    <location>
        <begin position="56"/>
        <end position="277"/>
    </location>
</feature>
<protein>
    <submittedName>
        <fullName evidence="7">Glutamate-binding protein</fullName>
    </submittedName>
</protein>
<dbReference type="PANTHER" id="PTHR30085">
    <property type="entry name" value="AMINO ACID ABC TRANSPORTER PERMEASE"/>
    <property type="match status" value="1"/>
</dbReference>
<keyword evidence="3 5" id="KW-0732">Signal</keyword>
<dbReference type="Gene3D" id="3.40.190.10">
    <property type="entry name" value="Periplasmic binding protein-like II"/>
    <property type="match status" value="2"/>
</dbReference>
<dbReference type="Pfam" id="PF00497">
    <property type="entry name" value="SBP_bac_3"/>
    <property type="match status" value="1"/>
</dbReference>
<keyword evidence="2" id="KW-0813">Transport</keyword>